<feature type="region of interest" description="Disordered" evidence="1">
    <location>
        <begin position="1"/>
        <end position="47"/>
    </location>
</feature>
<keyword evidence="3" id="KW-1185">Reference proteome</keyword>
<dbReference type="AlphaFoldDB" id="A0A5C5X3I5"/>
<evidence type="ECO:0000313" key="2">
    <source>
        <dbReference type="EMBL" id="TWT56861.1"/>
    </source>
</evidence>
<reference evidence="2 3" key="1">
    <citation type="submission" date="2019-02" db="EMBL/GenBank/DDBJ databases">
        <title>Deep-cultivation of Planctomycetes and their phenomic and genomic characterization uncovers novel biology.</title>
        <authorList>
            <person name="Wiegand S."/>
            <person name="Jogler M."/>
            <person name="Boedeker C."/>
            <person name="Pinto D."/>
            <person name="Vollmers J."/>
            <person name="Rivas-Marin E."/>
            <person name="Kohn T."/>
            <person name="Peeters S.H."/>
            <person name="Heuer A."/>
            <person name="Rast P."/>
            <person name="Oberbeckmann S."/>
            <person name="Bunk B."/>
            <person name="Jeske O."/>
            <person name="Meyerdierks A."/>
            <person name="Storesund J.E."/>
            <person name="Kallscheuer N."/>
            <person name="Luecker S."/>
            <person name="Lage O.M."/>
            <person name="Pohl T."/>
            <person name="Merkel B.J."/>
            <person name="Hornburger P."/>
            <person name="Mueller R.-W."/>
            <person name="Bruemmer F."/>
            <person name="Labrenz M."/>
            <person name="Spormann A.M."/>
            <person name="Op Den Camp H."/>
            <person name="Overmann J."/>
            <person name="Amann R."/>
            <person name="Jetten M.S.M."/>
            <person name="Mascher T."/>
            <person name="Medema M.H."/>
            <person name="Devos D.P."/>
            <person name="Kaster A.-K."/>
            <person name="Ovreas L."/>
            <person name="Rohde M."/>
            <person name="Galperin M.Y."/>
            <person name="Jogler C."/>
        </authorList>
    </citation>
    <scope>NUCLEOTIDE SEQUENCE [LARGE SCALE GENOMIC DNA]</scope>
    <source>
        <strain evidence="2 3">KOR42</strain>
    </source>
</reference>
<name>A0A5C5X3I5_9PLAN</name>
<dbReference type="Proteomes" id="UP000317243">
    <property type="component" value="Unassembled WGS sequence"/>
</dbReference>
<organism evidence="2 3">
    <name type="scientific">Thalassoglobus neptunius</name>
    <dbReference type="NCBI Taxonomy" id="1938619"/>
    <lineage>
        <taxon>Bacteria</taxon>
        <taxon>Pseudomonadati</taxon>
        <taxon>Planctomycetota</taxon>
        <taxon>Planctomycetia</taxon>
        <taxon>Planctomycetales</taxon>
        <taxon>Planctomycetaceae</taxon>
        <taxon>Thalassoglobus</taxon>
    </lineage>
</organism>
<proteinExistence type="predicted"/>
<sequence>MTEQQQAHQQEKNQLCGSKSEHVLSTPSDNDSSDVPSSVRSDNDHIR</sequence>
<evidence type="ECO:0000313" key="3">
    <source>
        <dbReference type="Proteomes" id="UP000317243"/>
    </source>
</evidence>
<evidence type="ECO:0000256" key="1">
    <source>
        <dbReference type="SAM" id="MobiDB-lite"/>
    </source>
</evidence>
<feature type="compositionally biased region" description="Low complexity" evidence="1">
    <location>
        <begin position="25"/>
        <end position="40"/>
    </location>
</feature>
<comment type="caution">
    <text evidence="2">The sequence shown here is derived from an EMBL/GenBank/DDBJ whole genome shotgun (WGS) entry which is preliminary data.</text>
</comment>
<dbReference type="EMBL" id="SIHI01000001">
    <property type="protein sequence ID" value="TWT56861.1"/>
    <property type="molecule type" value="Genomic_DNA"/>
</dbReference>
<accession>A0A5C5X3I5</accession>
<protein>
    <submittedName>
        <fullName evidence="2">Uncharacterized protein</fullName>
    </submittedName>
</protein>
<feature type="compositionally biased region" description="Low complexity" evidence="1">
    <location>
        <begin position="1"/>
        <end position="14"/>
    </location>
</feature>
<gene>
    <name evidence="2" type="ORF">KOR42_02160</name>
</gene>